<keyword evidence="5" id="KW-1185">Reference proteome</keyword>
<dbReference type="InterPro" id="IPR032528">
    <property type="entry name" value="Ribosom_S30AE_C"/>
</dbReference>
<dbReference type="GO" id="GO:0045900">
    <property type="term" value="P:negative regulation of translational elongation"/>
    <property type="evidence" value="ECO:0007669"/>
    <property type="project" value="TreeGrafter"/>
</dbReference>
<evidence type="ECO:0000256" key="1">
    <source>
        <dbReference type="ARBA" id="ARBA00022845"/>
    </source>
</evidence>
<dbReference type="Pfam" id="PF16321">
    <property type="entry name" value="Ribosom_S30AE_C"/>
    <property type="match status" value="1"/>
</dbReference>
<dbReference type="InterPro" id="IPR036567">
    <property type="entry name" value="RHF-like"/>
</dbReference>
<protein>
    <recommendedName>
        <fullName evidence="3">Sigma 54 modulation/S30EA ribosomal protein C-terminal domain-containing protein</fullName>
    </recommendedName>
</protein>
<accession>A0A8J5FDE2</accession>
<comment type="caution">
    <text evidence="4">The sequence shown here is derived from an EMBL/GenBank/DDBJ whole genome shotgun (WGS) entry which is preliminary data.</text>
</comment>
<proteinExistence type="predicted"/>
<evidence type="ECO:0000313" key="4">
    <source>
        <dbReference type="EMBL" id="KAG6485476.1"/>
    </source>
</evidence>
<feature type="domain" description="Sigma 54 modulation/S30EA ribosomal protein C-terminal" evidence="3">
    <location>
        <begin position="107"/>
        <end position="163"/>
    </location>
</feature>
<gene>
    <name evidence="4" type="ORF">ZIOFF_054014</name>
</gene>
<evidence type="ECO:0000313" key="5">
    <source>
        <dbReference type="Proteomes" id="UP000734854"/>
    </source>
</evidence>
<evidence type="ECO:0000256" key="2">
    <source>
        <dbReference type="SAM" id="MobiDB-lite"/>
    </source>
</evidence>
<evidence type="ECO:0000259" key="3">
    <source>
        <dbReference type="Pfam" id="PF16321"/>
    </source>
</evidence>
<dbReference type="Pfam" id="PF02482">
    <property type="entry name" value="Ribosomal_S30AE"/>
    <property type="match status" value="1"/>
</dbReference>
<dbReference type="GO" id="GO:0043024">
    <property type="term" value="F:ribosomal small subunit binding"/>
    <property type="evidence" value="ECO:0007669"/>
    <property type="project" value="TreeGrafter"/>
</dbReference>
<feature type="compositionally biased region" description="Acidic residues" evidence="2">
    <location>
        <begin position="17"/>
        <end position="27"/>
    </location>
</feature>
<dbReference type="PANTHER" id="PTHR33231:SF1">
    <property type="entry name" value="30S RIBOSOMAL PROTEIN"/>
    <property type="match status" value="1"/>
</dbReference>
<name>A0A8J5FDE2_ZINOF</name>
<organism evidence="4 5">
    <name type="scientific">Zingiber officinale</name>
    <name type="common">Ginger</name>
    <name type="synonym">Amomum zingiber</name>
    <dbReference type="NCBI Taxonomy" id="94328"/>
    <lineage>
        <taxon>Eukaryota</taxon>
        <taxon>Viridiplantae</taxon>
        <taxon>Streptophyta</taxon>
        <taxon>Embryophyta</taxon>
        <taxon>Tracheophyta</taxon>
        <taxon>Spermatophyta</taxon>
        <taxon>Magnoliopsida</taxon>
        <taxon>Liliopsida</taxon>
        <taxon>Zingiberales</taxon>
        <taxon>Zingiberaceae</taxon>
        <taxon>Zingiber</taxon>
    </lineage>
</organism>
<feature type="region of interest" description="Disordered" evidence="2">
    <location>
        <begin position="1"/>
        <end position="51"/>
    </location>
</feature>
<dbReference type="GO" id="GO:0022627">
    <property type="term" value="C:cytosolic small ribosomal subunit"/>
    <property type="evidence" value="ECO:0007669"/>
    <property type="project" value="TreeGrafter"/>
</dbReference>
<dbReference type="InterPro" id="IPR038416">
    <property type="entry name" value="Ribosom_S30AE_C_sf"/>
</dbReference>
<dbReference type="InterPro" id="IPR003489">
    <property type="entry name" value="RHF/RaiA"/>
</dbReference>
<dbReference type="AlphaFoldDB" id="A0A8J5FDE2"/>
<sequence length="192" mass="21667">MGTTASFWCSRGHMIDEDGNASEEDPEGSMRTPANGPPLGMKTPTRKTPKRAWHRCKKHGVIWAEEEAETTYGSIDLVSSVLQRKLRKIKEKDTDHGPHMRGFNRLKIVRTKYFDMPPLSVEEAKEQLENLDHSFYAFRNEETGTFLLVLCILYKRKEGGYGLIIPKDEQVPNTASSSEHTIETAIAEKASG</sequence>
<dbReference type="Gene3D" id="3.30.505.50">
    <property type="entry name" value="Sigma 54 modulation/S30EA ribosomal protein, C-terminal domain"/>
    <property type="match status" value="1"/>
</dbReference>
<dbReference type="Gene3D" id="3.30.160.100">
    <property type="entry name" value="Ribosome hibernation promotion factor-like"/>
    <property type="match status" value="1"/>
</dbReference>
<dbReference type="PANTHER" id="PTHR33231">
    <property type="entry name" value="30S RIBOSOMAL PROTEIN"/>
    <property type="match status" value="1"/>
</dbReference>
<reference evidence="4 5" key="1">
    <citation type="submission" date="2020-08" db="EMBL/GenBank/DDBJ databases">
        <title>Plant Genome Project.</title>
        <authorList>
            <person name="Zhang R.-G."/>
        </authorList>
    </citation>
    <scope>NUCLEOTIDE SEQUENCE [LARGE SCALE GENOMIC DNA]</scope>
    <source>
        <tissue evidence="4">Rhizome</tissue>
    </source>
</reference>
<dbReference type="InterPro" id="IPR050574">
    <property type="entry name" value="HPF/YfiA_ribosome-assoc"/>
</dbReference>
<dbReference type="SUPFAM" id="SSF69754">
    <property type="entry name" value="Ribosome binding protein Y (YfiA homologue)"/>
    <property type="match status" value="1"/>
</dbReference>
<dbReference type="Proteomes" id="UP000734854">
    <property type="component" value="Unassembled WGS sequence"/>
</dbReference>
<keyword evidence="1" id="KW-0810">Translation regulation</keyword>
<dbReference type="EMBL" id="JACMSC010000015">
    <property type="protein sequence ID" value="KAG6485476.1"/>
    <property type="molecule type" value="Genomic_DNA"/>
</dbReference>